<sequence>MPSLIAQIIEKMEAIPIQPNGDMLITPADFGLDFMDTFFQDVLQQETLLLTNAEKPAPGADSVTVKGTSGLLGYKTLALTLTFDVQEDQVVGAVDAIFPASYTPTLPVLDWITAGNISFNKTLSEKFSLQSFRFNLNVTSKGVSGSGIPIVLQSGTGGDWQIGIAEGGDQNLTPAEISSLLAGQDITQFLPSVLAGALTGIQINSFDVSYNVNIKSITYFTIGVSVTNGWTIVDKQILLLPGLQVNLTLTKQAPAANWQTTASVTGTFVLGGVNVPAYLGASLGSTTEWAFGLQPGEKVTLPSFSDLLALAGGTDFMNSLPAGLSSIPQIDINALFVNFNATTSVLTQLQFEVATASSWPVIEGYFSITKISIGFNIYNLTDPLTRNVLGDLYGIFEVGTGNFLLCALRKTEDNPDWAITAGLAPGKTLSLTAIAMQLFEGTVTVPEGVPDFSFSVLEIGVVPSVQSFRFDAQSATVWQITNNIAINVFKLHFTRDPTNIQQPIQGSVATVLQIGKVGVELSASINNTPEGGWQFNGRTKDGDPIVIGDLISYVVQMFGVSNPPKWIQTITLMNLAVSFNSTTKNFSFGATAKITFTTTELAINVKFSLENEGNNNFKNVMSGDITLKHVSNGGESVFHINFTSGTTDTRLTASWEALTPSEYLQLADIVGAFGFDMPTVPAGLDLALKSASMMYDFTSSTLAFSLESANYGKAVFLAMKNPADQQWIYYFGLASDLVIDLANLPIIDKVATLIPAGKLEITAVDVNFVSIVTTKALATTINNQIKALVADPAGYPLLPEDGLNGKVSFSMTVNIGGTLYPLSLVLGGDSSNGATMELAAVGDDAVKAKWFNIQKNFGPLYFDKIGIGYKDSRIYVMVNVTATASGLSIGLNGFGISSAISSFDIAFALSGISITYNSGPILVSGGLMGSFSPVNLYGDILVKTPALTIGGIGGYTEVEGKPSMFLYAVLNFPIGGPPFFFVTGLSAGFGFNRKLVIPDITGVATFPFVVWATGGGPTPDPTKDIAAQVNGVLADIVQKGIVAPQIGSSWLAAGINFTSFEMVNSFALLTVMFGTRLEIALLGLSRVVLPPGTGGSTGIPAVAYAELAIKASYVDGSGMISIQGQLTDSSYVLAKACHLTGGFAFYFWFGGDHEGDFVITLGGYNSNYTVPDWYPKVPRLGVSWKVDSHLMIKGALYFALTSNAIMAGGLMEAVWQSGGIRAWFILQADFLIMWKPFHYDIVANTDIGASFTVNLLFTKKTITIHVGVGLHVWGPEFSGKATIHVTIISFTISFGAGSQNKPQQIGWDEFTRDMLPQLPAGASQGLQTASNADVCKILVADGLLAQLSDKPGELNWIVNAEKFELTTDAIIPSKEWDFTNNKNDKISIVIDPDIPAPLQNTDFGVRPVGLDSSAFQSKQVIEIISDNGDLSTFHATPILKNVPKGLWQKVSFNRNGNPNVGDPLNDTTLKDVLTGFTMVPYKDCPASTLPIDLQYLQFRLDPELQYFTWTETYVPLTDDFKDVTVSGTIMANKAQANRPMLLSAVTDLGFDLDVQINVVELADPETYYLLASPLFRLLGEEKTKL</sequence>
<evidence type="ECO:0000313" key="2">
    <source>
        <dbReference type="EMBL" id="WZN49089.1"/>
    </source>
</evidence>
<dbReference type="RefSeq" id="WP_341843664.1">
    <property type="nucleotide sequence ID" value="NZ_CP149792.1"/>
</dbReference>
<keyword evidence="3" id="KW-1185">Reference proteome</keyword>
<dbReference type="Pfam" id="PF20248">
    <property type="entry name" value="DUF6603"/>
    <property type="match status" value="1"/>
</dbReference>
<protein>
    <submittedName>
        <fullName evidence="2">DUF6603 domain-containing protein</fullName>
    </submittedName>
</protein>
<reference evidence="2 3" key="1">
    <citation type="submission" date="2024-03" db="EMBL/GenBank/DDBJ databases">
        <title>Chitinophaga caseinilytica sp. nov., a casein hydrolysing bacterium isolated from forest soil.</title>
        <authorList>
            <person name="Lee D.S."/>
            <person name="Han D.M."/>
            <person name="Baek J.H."/>
            <person name="Choi D.G."/>
            <person name="Jeon J.H."/>
            <person name="Jeon C.O."/>
        </authorList>
    </citation>
    <scope>NUCLEOTIDE SEQUENCE [LARGE SCALE GENOMIC DNA]</scope>
    <source>
        <strain evidence="2 3">KACC 19118</strain>
    </source>
</reference>
<evidence type="ECO:0000313" key="3">
    <source>
        <dbReference type="Proteomes" id="UP001449657"/>
    </source>
</evidence>
<accession>A0ABZ2ZA10</accession>
<proteinExistence type="predicted"/>
<evidence type="ECO:0000259" key="1">
    <source>
        <dbReference type="Pfam" id="PF20248"/>
    </source>
</evidence>
<feature type="domain" description="DUF6603" evidence="1">
    <location>
        <begin position="853"/>
        <end position="1368"/>
    </location>
</feature>
<organism evidence="2 3">
    <name type="scientific">Chitinophaga caseinilytica</name>
    <dbReference type="NCBI Taxonomy" id="2267521"/>
    <lineage>
        <taxon>Bacteria</taxon>
        <taxon>Pseudomonadati</taxon>
        <taxon>Bacteroidota</taxon>
        <taxon>Chitinophagia</taxon>
        <taxon>Chitinophagales</taxon>
        <taxon>Chitinophagaceae</taxon>
        <taxon>Chitinophaga</taxon>
    </lineage>
</organism>
<name>A0ABZ2ZA10_9BACT</name>
<dbReference type="Proteomes" id="UP001449657">
    <property type="component" value="Chromosome"/>
</dbReference>
<dbReference type="InterPro" id="IPR046538">
    <property type="entry name" value="DUF6603"/>
</dbReference>
<gene>
    <name evidence="2" type="ORF">WJU22_13000</name>
</gene>
<dbReference type="EMBL" id="CP150096">
    <property type="protein sequence ID" value="WZN49089.1"/>
    <property type="molecule type" value="Genomic_DNA"/>
</dbReference>